<dbReference type="EMBL" id="CZQA01000001">
    <property type="protein sequence ID" value="CUS31994.1"/>
    <property type="molecule type" value="Genomic_DNA"/>
</dbReference>
<organism evidence="1 2">
    <name type="scientific">Candidatus Nitrospira nitrosa</name>
    <dbReference type="NCBI Taxonomy" id="1742972"/>
    <lineage>
        <taxon>Bacteria</taxon>
        <taxon>Pseudomonadati</taxon>
        <taxon>Nitrospirota</taxon>
        <taxon>Nitrospiria</taxon>
        <taxon>Nitrospirales</taxon>
        <taxon>Nitrospiraceae</taxon>
        <taxon>Nitrospira</taxon>
    </lineage>
</organism>
<evidence type="ECO:0008006" key="3">
    <source>
        <dbReference type="Google" id="ProtNLM"/>
    </source>
</evidence>
<dbReference type="RefSeq" id="WP_090742906.1">
    <property type="nucleotide sequence ID" value="NZ_CZQA01000001.1"/>
</dbReference>
<evidence type="ECO:0000313" key="2">
    <source>
        <dbReference type="Proteomes" id="UP000199032"/>
    </source>
</evidence>
<protein>
    <recommendedName>
        <fullName evidence="3">ABM domain-containing protein</fullName>
    </recommendedName>
</protein>
<dbReference type="AlphaFoldDB" id="A0A0S4L5M6"/>
<accession>A0A0S4L5M6</accession>
<keyword evidence="2" id="KW-1185">Reference proteome</keyword>
<proteinExistence type="predicted"/>
<evidence type="ECO:0000313" key="1">
    <source>
        <dbReference type="EMBL" id="CUS31994.1"/>
    </source>
</evidence>
<name>A0A0S4L5M6_9BACT</name>
<sequence>MSKVYLEITAKVPAKDRVKAAAVYSKYKDPFLTTICGAESKELLVREEDVQVLHGFHSLASAEGYLKSALFGNDVVRELKPYLAADPEIRIYERR</sequence>
<dbReference type="OrthoDB" id="1163038at2"/>
<reference evidence="1 2" key="1">
    <citation type="submission" date="2015-10" db="EMBL/GenBank/DDBJ databases">
        <authorList>
            <person name="Gilbert D.G."/>
        </authorList>
    </citation>
    <scope>NUCLEOTIDE SEQUENCE [LARGE SCALE GENOMIC DNA]</scope>
    <source>
        <strain evidence="1">COMA1</strain>
    </source>
</reference>
<dbReference type="Proteomes" id="UP000199032">
    <property type="component" value="Unassembled WGS sequence"/>
</dbReference>
<gene>
    <name evidence="1" type="ORF">COMA1_10366</name>
</gene>
<dbReference type="STRING" id="1742972.COMA1_10366"/>